<evidence type="ECO:0000313" key="2">
    <source>
        <dbReference type="RefSeq" id="XP_031404398.1"/>
    </source>
</evidence>
<gene>
    <name evidence="2" type="primary">LOC116213541</name>
</gene>
<dbReference type="GeneID" id="116213541"/>
<proteinExistence type="predicted"/>
<name>A0A6P8EG51_PUNGR</name>
<reference evidence="1" key="1">
    <citation type="journal article" date="2020" name="Plant Biotechnol. J.">
        <title>The pomegranate (Punica granatum L.) draft genome dissects genetic divergence between soft- and hard-seeded cultivars.</title>
        <authorList>
            <person name="Luo X."/>
            <person name="Li H."/>
            <person name="Wu Z."/>
            <person name="Yao W."/>
            <person name="Zhao P."/>
            <person name="Cao D."/>
            <person name="Yu H."/>
            <person name="Li K."/>
            <person name="Poudel K."/>
            <person name="Zhao D."/>
            <person name="Zhang F."/>
            <person name="Xia X."/>
            <person name="Chen L."/>
            <person name="Wang Q."/>
            <person name="Jing D."/>
            <person name="Cao S."/>
        </authorList>
    </citation>
    <scope>NUCLEOTIDE SEQUENCE [LARGE SCALE GENOMIC DNA]</scope>
    <source>
        <strain evidence="1">cv. Tunisia</strain>
    </source>
</reference>
<protein>
    <submittedName>
        <fullName evidence="2">Uncharacterized protein LOC116213541 isoform X1</fullName>
    </submittedName>
</protein>
<dbReference type="AlphaFoldDB" id="A0A6P8EG51"/>
<reference evidence="2" key="2">
    <citation type="submission" date="2025-08" db="UniProtKB">
        <authorList>
            <consortium name="RefSeq"/>
        </authorList>
    </citation>
    <scope>IDENTIFICATION</scope>
    <source>
        <tissue evidence="2">Leaf</tissue>
    </source>
</reference>
<evidence type="ECO:0000313" key="1">
    <source>
        <dbReference type="Proteomes" id="UP000515151"/>
    </source>
</evidence>
<sequence length="97" mass="11297">MERITGLNFCKVMVRCHGKRNVAMMEAEKKSVRDRGGRLRCIMDCQASPIQGLHCPRNRARAEDEKYAHSDKLERASDNLKFFKDKLLDYDSLWLGH</sequence>
<keyword evidence="1" id="KW-1185">Reference proteome</keyword>
<dbReference type="Proteomes" id="UP000515151">
    <property type="component" value="Chromosome 7"/>
</dbReference>
<dbReference type="RefSeq" id="XP_031404398.1">
    <property type="nucleotide sequence ID" value="XM_031548538.1"/>
</dbReference>
<accession>A0A6P8EG51</accession>
<organism evidence="1 2">
    <name type="scientific">Punica granatum</name>
    <name type="common">Pomegranate</name>
    <dbReference type="NCBI Taxonomy" id="22663"/>
    <lineage>
        <taxon>Eukaryota</taxon>
        <taxon>Viridiplantae</taxon>
        <taxon>Streptophyta</taxon>
        <taxon>Embryophyta</taxon>
        <taxon>Tracheophyta</taxon>
        <taxon>Spermatophyta</taxon>
        <taxon>Magnoliopsida</taxon>
        <taxon>eudicotyledons</taxon>
        <taxon>Gunneridae</taxon>
        <taxon>Pentapetalae</taxon>
        <taxon>rosids</taxon>
        <taxon>malvids</taxon>
        <taxon>Myrtales</taxon>
        <taxon>Lythraceae</taxon>
        <taxon>Punica</taxon>
    </lineage>
</organism>